<dbReference type="Proteomes" id="UP000230790">
    <property type="component" value="Unassembled WGS sequence"/>
</dbReference>
<name>A0A2M8Q6D2_9CHLR</name>
<dbReference type="AlphaFoldDB" id="A0A2M8Q6D2"/>
<dbReference type="EMBL" id="PGTN01001172">
    <property type="protein sequence ID" value="PJF45359.1"/>
    <property type="molecule type" value="Genomic_DNA"/>
</dbReference>
<keyword evidence="1" id="KW-0489">Methyltransferase</keyword>
<organism evidence="1 2">
    <name type="scientific">Candidatus Thermofonsia Clade 3 bacterium</name>
    <dbReference type="NCBI Taxonomy" id="2364212"/>
    <lineage>
        <taxon>Bacteria</taxon>
        <taxon>Bacillati</taxon>
        <taxon>Chloroflexota</taxon>
        <taxon>Candidatus Thermofontia</taxon>
        <taxon>Candidatus Thermofonsia Clade 3</taxon>
    </lineage>
</organism>
<feature type="non-terminal residue" evidence="1">
    <location>
        <position position="1"/>
    </location>
</feature>
<keyword evidence="1" id="KW-0808">Transferase</keyword>
<comment type="caution">
    <text evidence="1">The sequence shown here is derived from an EMBL/GenBank/DDBJ whole genome shotgun (WGS) entry which is preliminary data.</text>
</comment>
<feature type="non-terminal residue" evidence="1">
    <location>
        <position position="109"/>
    </location>
</feature>
<dbReference type="GO" id="GO:0032259">
    <property type="term" value="P:methylation"/>
    <property type="evidence" value="ECO:0007669"/>
    <property type="project" value="UniProtKB-KW"/>
</dbReference>
<protein>
    <submittedName>
        <fullName evidence="1">DNA methylase</fullName>
    </submittedName>
</protein>
<sequence length="109" mass="11865">LACGEPALGDYVKAEARAGRMGATLLAIVTDGVDGRNYYSADPEHEQIARAAAPEWRPTFPLSEGKLSVNVPIYGMDEYHKLFTARQLLALTTFSDLIAAARERIRADA</sequence>
<gene>
    <name evidence="1" type="ORF">CUN48_19285</name>
</gene>
<dbReference type="GO" id="GO:0008168">
    <property type="term" value="F:methyltransferase activity"/>
    <property type="evidence" value="ECO:0007669"/>
    <property type="project" value="UniProtKB-KW"/>
</dbReference>
<accession>A0A2M8Q6D2</accession>
<reference evidence="1 2" key="1">
    <citation type="submission" date="2017-11" db="EMBL/GenBank/DDBJ databases">
        <title>Evolution of Phototrophy in the Chloroflexi Phylum Driven by Horizontal Gene Transfer.</title>
        <authorList>
            <person name="Ward L.M."/>
            <person name="Hemp J."/>
            <person name="Shih P.M."/>
            <person name="Mcglynn S.E."/>
            <person name="Fischer W."/>
        </authorList>
    </citation>
    <scope>NUCLEOTIDE SEQUENCE [LARGE SCALE GENOMIC DNA]</scope>
    <source>
        <strain evidence="1">JP3_7</strain>
    </source>
</reference>
<evidence type="ECO:0000313" key="2">
    <source>
        <dbReference type="Proteomes" id="UP000230790"/>
    </source>
</evidence>
<evidence type="ECO:0000313" key="1">
    <source>
        <dbReference type="EMBL" id="PJF45359.1"/>
    </source>
</evidence>
<proteinExistence type="predicted"/>